<name>A0A0V0SP04_9BILA</name>
<organism evidence="1 2">
    <name type="scientific">Trichinella murrelli</name>
    <dbReference type="NCBI Taxonomy" id="144512"/>
    <lineage>
        <taxon>Eukaryota</taxon>
        <taxon>Metazoa</taxon>
        <taxon>Ecdysozoa</taxon>
        <taxon>Nematoda</taxon>
        <taxon>Enoplea</taxon>
        <taxon>Dorylaimia</taxon>
        <taxon>Trichinellida</taxon>
        <taxon>Trichinellidae</taxon>
        <taxon>Trichinella</taxon>
    </lineage>
</organism>
<reference evidence="1 2" key="1">
    <citation type="submission" date="2015-01" db="EMBL/GenBank/DDBJ databases">
        <title>Evolution of Trichinella species and genotypes.</title>
        <authorList>
            <person name="Korhonen P.K."/>
            <person name="Edoardo P."/>
            <person name="Giuseppe L.R."/>
            <person name="Gasser R.B."/>
        </authorList>
    </citation>
    <scope>NUCLEOTIDE SEQUENCE [LARGE SCALE GENOMIC DNA]</scope>
    <source>
        <strain evidence="1">ISS417</strain>
    </source>
</reference>
<protein>
    <submittedName>
        <fullName evidence="1">Uncharacterized protein</fullName>
    </submittedName>
</protein>
<evidence type="ECO:0000313" key="1">
    <source>
        <dbReference type="EMBL" id="KRX28428.1"/>
    </source>
</evidence>
<sequence>MKTFKCGKPLKFIKTGVYIDYRLKNFSVIFS</sequence>
<dbReference type="AlphaFoldDB" id="A0A0V0SP04"/>
<keyword evidence="2" id="KW-1185">Reference proteome</keyword>
<accession>A0A0V0SP04</accession>
<gene>
    <name evidence="1" type="ORF">T05_13719</name>
</gene>
<dbReference type="EMBL" id="JYDJ01004621">
    <property type="protein sequence ID" value="KRX28428.1"/>
    <property type="molecule type" value="Genomic_DNA"/>
</dbReference>
<dbReference type="Proteomes" id="UP000055048">
    <property type="component" value="Unassembled WGS sequence"/>
</dbReference>
<comment type="caution">
    <text evidence="1">The sequence shown here is derived from an EMBL/GenBank/DDBJ whole genome shotgun (WGS) entry which is preliminary data.</text>
</comment>
<proteinExistence type="predicted"/>
<evidence type="ECO:0000313" key="2">
    <source>
        <dbReference type="Proteomes" id="UP000055048"/>
    </source>
</evidence>